<dbReference type="PANTHER" id="PTHR42770">
    <property type="entry name" value="AMINO ACID TRANSPORTER-RELATED"/>
    <property type="match status" value="1"/>
</dbReference>
<evidence type="ECO:0000256" key="2">
    <source>
        <dbReference type="ARBA" id="ARBA00022475"/>
    </source>
</evidence>
<feature type="transmembrane region" description="Helical" evidence="6">
    <location>
        <begin position="99"/>
        <end position="115"/>
    </location>
</feature>
<feature type="transmembrane region" description="Helical" evidence="6">
    <location>
        <begin position="437"/>
        <end position="457"/>
    </location>
</feature>
<reference evidence="7" key="1">
    <citation type="submission" date="2023-03" db="EMBL/GenBank/DDBJ databases">
        <title>Edaphobacter sp.</title>
        <authorList>
            <person name="Huber K.J."/>
            <person name="Papendorf J."/>
            <person name="Pilke C."/>
            <person name="Bunk B."/>
            <person name="Sproeer C."/>
            <person name="Pester M."/>
        </authorList>
    </citation>
    <scope>NUCLEOTIDE SEQUENCE</scope>
    <source>
        <strain evidence="7">DSM 110680</strain>
    </source>
</reference>
<dbReference type="EMBL" id="CP121196">
    <property type="protein sequence ID" value="XBH15921.1"/>
    <property type="molecule type" value="Genomic_DNA"/>
</dbReference>
<gene>
    <name evidence="7" type="ORF">P8935_15245</name>
</gene>
<dbReference type="AlphaFoldDB" id="A0AAU7DF01"/>
<feature type="transmembrane region" description="Helical" evidence="6">
    <location>
        <begin position="41"/>
        <end position="60"/>
    </location>
</feature>
<organism evidence="7">
    <name type="scientific">Telmatobacter sp. DSM 110680</name>
    <dbReference type="NCBI Taxonomy" id="3036704"/>
    <lineage>
        <taxon>Bacteria</taxon>
        <taxon>Pseudomonadati</taxon>
        <taxon>Acidobacteriota</taxon>
        <taxon>Terriglobia</taxon>
        <taxon>Terriglobales</taxon>
        <taxon>Acidobacteriaceae</taxon>
        <taxon>Telmatobacter</taxon>
    </lineage>
</organism>
<feature type="transmembrane region" description="Helical" evidence="6">
    <location>
        <begin position="127"/>
        <end position="147"/>
    </location>
</feature>
<evidence type="ECO:0000256" key="1">
    <source>
        <dbReference type="ARBA" id="ARBA00004651"/>
    </source>
</evidence>
<sequence>MDSAPSLKRGIRFRDLVPFYVVVVLSIRWTATAAAAGPSIFVVWFAALTCFFIPLAASVMELSSRHPEEGGIYIWTREAFGDFCGFICAWTYWMSNLPYFPAVLYFGAASVLFAFGARAQALSANPLYYMAFAAIALSLITLLNIAGADVGKWLNNIGALGSVVPLSVLMLMAAISYTRFGSATHFTRAGMIPHWSLSNAVFWSGVFFAFSSIEAVSAMGDEILNPRKAIPWALLVAGCILTIGYIGGTAALMVALPAEAVGGPDGFMNGVRMLCERLGVGWLLAPMALLVGLNAVGSAAGNLSSTARLPFVAGVDRYLPSAFGRVHARFRTPWVAIAVYGAAGIVVALLGQAGTTVRGAYDVLVSMGVIALFLPYLFLFSAMIKLQSRAVGPEVRRVPGGRPVAMALASVGLASTAITIVLCVIPGSEETNKPLAVAKVLGATLVLVGTGVAVFVVEKMRGRKAVVAV</sequence>
<dbReference type="InterPro" id="IPR002293">
    <property type="entry name" value="AA/rel_permease1"/>
</dbReference>
<feature type="transmembrane region" description="Helical" evidence="6">
    <location>
        <begin position="16"/>
        <end position="35"/>
    </location>
</feature>
<dbReference type="Gene3D" id="1.20.1740.10">
    <property type="entry name" value="Amino acid/polyamine transporter I"/>
    <property type="match status" value="1"/>
</dbReference>
<comment type="subcellular location">
    <subcellularLocation>
        <location evidence="1">Cell membrane</location>
        <topology evidence="1">Multi-pass membrane protein</topology>
    </subcellularLocation>
</comment>
<evidence type="ECO:0000256" key="4">
    <source>
        <dbReference type="ARBA" id="ARBA00022989"/>
    </source>
</evidence>
<feature type="transmembrane region" description="Helical" evidence="6">
    <location>
        <begin position="200"/>
        <end position="220"/>
    </location>
</feature>
<dbReference type="InterPro" id="IPR050367">
    <property type="entry name" value="APC_superfamily"/>
</dbReference>
<evidence type="ECO:0000256" key="5">
    <source>
        <dbReference type="ARBA" id="ARBA00023136"/>
    </source>
</evidence>
<protein>
    <submittedName>
        <fullName evidence="7">APC family permease</fullName>
    </submittedName>
</protein>
<feature type="transmembrane region" description="Helical" evidence="6">
    <location>
        <begin position="232"/>
        <end position="258"/>
    </location>
</feature>
<feature type="transmembrane region" description="Helical" evidence="6">
    <location>
        <begin position="72"/>
        <end position="93"/>
    </location>
</feature>
<keyword evidence="3 6" id="KW-0812">Transmembrane</keyword>
<dbReference type="GO" id="GO:0022857">
    <property type="term" value="F:transmembrane transporter activity"/>
    <property type="evidence" value="ECO:0007669"/>
    <property type="project" value="InterPro"/>
</dbReference>
<evidence type="ECO:0000313" key="7">
    <source>
        <dbReference type="EMBL" id="XBH15921.1"/>
    </source>
</evidence>
<feature type="transmembrane region" description="Helical" evidence="6">
    <location>
        <begin position="333"/>
        <end position="351"/>
    </location>
</feature>
<evidence type="ECO:0000256" key="3">
    <source>
        <dbReference type="ARBA" id="ARBA00022692"/>
    </source>
</evidence>
<feature type="transmembrane region" description="Helical" evidence="6">
    <location>
        <begin position="404"/>
        <end position="425"/>
    </location>
</feature>
<feature type="transmembrane region" description="Helical" evidence="6">
    <location>
        <begin position="363"/>
        <end position="384"/>
    </location>
</feature>
<feature type="transmembrane region" description="Helical" evidence="6">
    <location>
        <begin position="279"/>
        <end position="300"/>
    </location>
</feature>
<keyword evidence="4 6" id="KW-1133">Transmembrane helix</keyword>
<dbReference type="PIRSF" id="PIRSF006060">
    <property type="entry name" value="AA_transporter"/>
    <property type="match status" value="1"/>
</dbReference>
<keyword evidence="5 6" id="KW-0472">Membrane</keyword>
<dbReference type="Pfam" id="PF13520">
    <property type="entry name" value="AA_permease_2"/>
    <property type="match status" value="1"/>
</dbReference>
<dbReference type="RefSeq" id="WP_348261154.1">
    <property type="nucleotide sequence ID" value="NZ_CP121196.1"/>
</dbReference>
<proteinExistence type="predicted"/>
<name>A0AAU7DF01_9BACT</name>
<evidence type="ECO:0000256" key="6">
    <source>
        <dbReference type="SAM" id="Phobius"/>
    </source>
</evidence>
<feature type="transmembrane region" description="Helical" evidence="6">
    <location>
        <begin position="159"/>
        <end position="180"/>
    </location>
</feature>
<accession>A0AAU7DF01</accession>
<keyword evidence="2" id="KW-1003">Cell membrane</keyword>
<dbReference type="GO" id="GO:0005886">
    <property type="term" value="C:plasma membrane"/>
    <property type="evidence" value="ECO:0007669"/>
    <property type="project" value="UniProtKB-SubCell"/>
</dbReference>